<dbReference type="CDD" id="cd06558">
    <property type="entry name" value="crotonase-like"/>
    <property type="match status" value="1"/>
</dbReference>
<accession>A0A0P4VVC8</accession>
<comment type="function">
    <text evidence="10">Hydrolyzes 3-hydroxyisobutyryl-CoA (HIBYL-CoA), a saline catabolite. Has high activity toward isobutyryl-CoA. Could be an isobutyryl-CoA dehydrogenase that functions in valine catabolism. Also hydrolyzes 3-hydroxypropanoyl-CoA.</text>
</comment>
<evidence type="ECO:0000256" key="7">
    <source>
        <dbReference type="ARBA" id="ARBA00022456"/>
    </source>
</evidence>
<reference evidence="13" key="1">
    <citation type="journal article" date="2016" name="PLoS Negl. Trop. Dis.">
        <title>A Deep Insight into the Sialome of Rhodnius neglectus, a Vector of Chagas Disease.</title>
        <authorList>
            <person name="Santiago P.B."/>
            <person name="Assumpcao T.C."/>
            <person name="Araujo C.N."/>
            <person name="Bastos I.M."/>
            <person name="Neves D."/>
            <person name="Silva I.G."/>
            <person name="Charneau S."/>
            <person name="Queiroz R.M."/>
            <person name="Raiol T."/>
            <person name="Oliveira J.V."/>
            <person name="Sousa M.V."/>
            <person name="Calvo E."/>
            <person name="Ribeiro J.M."/>
            <person name="Santana J.M."/>
        </authorList>
    </citation>
    <scope>NUCLEOTIDE SEQUENCE</scope>
    <source>
        <tissue evidence="13">Salivary glands</tissue>
    </source>
</reference>
<evidence type="ECO:0000256" key="1">
    <source>
        <dbReference type="ARBA" id="ARBA00001709"/>
    </source>
</evidence>
<dbReference type="InterPro" id="IPR045004">
    <property type="entry name" value="ECH_dom"/>
</dbReference>
<evidence type="ECO:0000256" key="8">
    <source>
        <dbReference type="ARBA" id="ARBA00022801"/>
    </source>
</evidence>
<dbReference type="UniPathway" id="UPA00362"/>
<dbReference type="EC" id="3.1.2.4" evidence="5"/>
<evidence type="ECO:0000256" key="4">
    <source>
        <dbReference type="ARBA" id="ARBA00005254"/>
    </source>
</evidence>
<evidence type="ECO:0000256" key="2">
    <source>
        <dbReference type="ARBA" id="ARBA00004173"/>
    </source>
</evidence>
<dbReference type="GO" id="GO:0006574">
    <property type="term" value="P:L-valine catabolic process"/>
    <property type="evidence" value="ECO:0007669"/>
    <property type="project" value="UniProtKB-UniPathway"/>
</dbReference>
<evidence type="ECO:0000256" key="9">
    <source>
        <dbReference type="ARBA" id="ARBA00023128"/>
    </source>
</evidence>
<dbReference type="GO" id="GO:0005739">
    <property type="term" value="C:mitochondrion"/>
    <property type="evidence" value="ECO:0007669"/>
    <property type="project" value="UniProtKB-SubCell"/>
</dbReference>
<dbReference type="Gene3D" id="3.90.226.10">
    <property type="entry name" value="2-enoyl-CoA Hydratase, Chain A, domain 1"/>
    <property type="match status" value="1"/>
</dbReference>
<name>A0A0P4VVC8_9HEMI</name>
<comment type="subcellular location">
    <subcellularLocation>
        <location evidence="2">Mitochondrion</location>
    </subcellularLocation>
</comment>
<comment type="similarity">
    <text evidence="4">Belongs to the enoyl-CoA hydratase/isomerase family.</text>
</comment>
<dbReference type="Pfam" id="PF16113">
    <property type="entry name" value="ECH_2"/>
    <property type="match status" value="1"/>
</dbReference>
<comment type="catalytic activity">
    <reaction evidence="1">
        <text>3-hydroxy-2-methylpropanoyl-CoA + H2O = 3-hydroxy-2-methylpropanoate + CoA + H(+)</text>
        <dbReference type="Rhea" id="RHEA:20888"/>
        <dbReference type="ChEBI" id="CHEBI:11805"/>
        <dbReference type="ChEBI" id="CHEBI:15377"/>
        <dbReference type="ChEBI" id="CHEBI:15378"/>
        <dbReference type="ChEBI" id="CHEBI:57287"/>
        <dbReference type="ChEBI" id="CHEBI:57340"/>
        <dbReference type="EC" id="3.1.2.4"/>
    </reaction>
</comment>
<keyword evidence="9" id="KW-0496">Mitochondrion</keyword>
<evidence type="ECO:0000256" key="11">
    <source>
        <dbReference type="ARBA" id="ARBA00031181"/>
    </source>
</evidence>
<evidence type="ECO:0000256" key="3">
    <source>
        <dbReference type="ARBA" id="ARBA00005109"/>
    </source>
</evidence>
<dbReference type="GO" id="GO:0003860">
    <property type="term" value="F:3-hydroxyisobutyryl-CoA hydrolase activity"/>
    <property type="evidence" value="ECO:0007669"/>
    <property type="project" value="UniProtKB-EC"/>
</dbReference>
<dbReference type="EMBL" id="GDKW01001861">
    <property type="protein sequence ID" value="JAI54734.1"/>
    <property type="molecule type" value="mRNA"/>
</dbReference>
<evidence type="ECO:0000256" key="6">
    <source>
        <dbReference type="ARBA" id="ARBA00016714"/>
    </source>
</evidence>
<dbReference type="PANTHER" id="PTHR43176:SF3">
    <property type="entry name" value="3-HYDROXYISOBUTYRYL-COA HYDROLASE, MITOCHONDRIAL"/>
    <property type="match status" value="1"/>
</dbReference>
<keyword evidence="8" id="KW-0378">Hydrolase</keyword>
<evidence type="ECO:0000259" key="12">
    <source>
        <dbReference type="Pfam" id="PF16113"/>
    </source>
</evidence>
<dbReference type="InterPro" id="IPR029045">
    <property type="entry name" value="ClpP/crotonase-like_dom_sf"/>
</dbReference>
<keyword evidence="7" id="KW-0101">Branched-chain amino acid catabolism</keyword>
<sequence>MIAKRTQFLKIFGTFRRFDIRRMSTCEPDIACGDKEIVFECKNNRGIITLNKPKALNAINYTMVCRILEKLQEWESSMDMVIIKGSGRAFCAGGDIVDLTRDGPAHSHKGKLFFKHEYLMNNFIGTYRKPYVAIIDGITMGGGLGLSVHGKYRIATENTMCAMPETAIGLFPDVGGTYFLPRLAGGLGMFLALTGHRLKGADVQKAGIATHYCTSKNVPHLFDALLNKIDPCNIQNEIDKYTEDTRSVQFSLAQQKIVIDRIFTLPTIEDIFSALEAEGSGFALQLIDILKKMSPTSLKLTMKGLQRGKHMSLQECLQMECRMAGHVLEACYSNDFYEGVRALLIDKDKKPKWCPKLEEVTENMIETYFAPLQPDEELNI</sequence>
<organism evidence="13">
    <name type="scientific">Rhodnius neglectus</name>
    <dbReference type="NCBI Taxonomy" id="72488"/>
    <lineage>
        <taxon>Eukaryota</taxon>
        <taxon>Metazoa</taxon>
        <taxon>Ecdysozoa</taxon>
        <taxon>Arthropoda</taxon>
        <taxon>Hexapoda</taxon>
        <taxon>Insecta</taxon>
        <taxon>Pterygota</taxon>
        <taxon>Neoptera</taxon>
        <taxon>Paraneoptera</taxon>
        <taxon>Hemiptera</taxon>
        <taxon>Heteroptera</taxon>
        <taxon>Panheteroptera</taxon>
        <taxon>Cimicomorpha</taxon>
        <taxon>Reduviidae</taxon>
        <taxon>Triatominae</taxon>
        <taxon>Rhodnius</taxon>
    </lineage>
</organism>
<dbReference type="AlphaFoldDB" id="A0A0P4VVC8"/>
<feature type="domain" description="Enoyl-CoA hydratase/isomerase" evidence="12">
    <location>
        <begin position="46"/>
        <end position="369"/>
    </location>
</feature>
<dbReference type="NCBIfam" id="NF004127">
    <property type="entry name" value="PRK05617.1"/>
    <property type="match status" value="1"/>
</dbReference>
<evidence type="ECO:0000256" key="10">
    <source>
        <dbReference type="ARBA" id="ARBA00024871"/>
    </source>
</evidence>
<dbReference type="PANTHER" id="PTHR43176">
    <property type="entry name" value="3-HYDROXYISOBUTYRYL-COA HYDROLASE-RELATED"/>
    <property type="match status" value="1"/>
</dbReference>
<comment type="pathway">
    <text evidence="3">Amino-acid degradation; L-valine degradation.</text>
</comment>
<dbReference type="SUPFAM" id="SSF52096">
    <property type="entry name" value="ClpP/crotonase"/>
    <property type="match status" value="1"/>
</dbReference>
<protein>
    <recommendedName>
        <fullName evidence="6">3-hydroxyisobutyryl-CoA hydrolase, mitochondrial</fullName>
        <ecNumber evidence="5">3.1.2.4</ecNumber>
    </recommendedName>
    <alternativeName>
        <fullName evidence="11">3-hydroxyisobutyryl-coenzyme A hydrolase</fullName>
    </alternativeName>
</protein>
<proteinExistence type="evidence at transcript level"/>
<dbReference type="FunFam" id="3.90.226.10:FF:000026">
    <property type="entry name" value="3-hydroxyisobutyryl-CoA hydrolase, mitochondrial"/>
    <property type="match status" value="1"/>
</dbReference>
<evidence type="ECO:0000256" key="5">
    <source>
        <dbReference type="ARBA" id="ARBA00011915"/>
    </source>
</evidence>
<evidence type="ECO:0000313" key="13">
    <source>
        <dbReference type="EMBL" id="JAI54734.1"/>
    </source>
</evidence>
<dbReference type="InterPro" id="IPR032259">
    <property type="entry name" value="HIBYL-CoA-H"/>
</dbReference>